<dbReference type="AlphaFoldDB" id="X0XZL4"/>
<sequence length="238" mass="26756">CCSGEVLRYDTWGDFWDTAAWDAFDPGANGVGTDPDGYIGAVFDGRYVYFVPFTNGYASHHGEVLRYDTWGDFYDASSWQTFDPGTARFDALDYDPDGYVEAVFDGWRYIYFVPNRNQAVANAFFGEVLRLDTWADFSDPASWDLYDPGDDGGVGTDPDGYAGAVFDGRYVYFVPYHNGSDYHGEVLRHDTWGDFYDRSSWTTFDPGEHAVGTDPDGYWGAVIVNGYIYFSPYYNGSG</sequence>
<accession>X0XZL4</accession>
<feature type="non-terminal residue" evidence="1">
    <location>
        <position position="238"/>
    </location>
</feature>
<comment type="caution">
    <text evidence="1">The sequence shown here is derived from an EMBL/GenBank/DDBJ whole genome shotgun (WGS) entry which is preliminary data.</text>
</comment>
<dbReference type="EMBL" id="BARS01050492">
    <property type="protein sequence ID" value="GAG48934.1"/>
    <property type="molecule type" value="Genomic_DNA"/>
</dbReference>
<evidence type="ECO:0000313" key="1">
    <source>
        <dbReference type="EMBL" id="GAG48934.1"/>
    </source>
</evidence>
<proteinExistence type="predicted"/>
<name>X0XZL4_9ZZZZ</name>
<gene>
    <name evidence="1" type="ORF">S01H1_75370</name>
</gene>
<feature type="non-terminal residue" evidence="1">
    <location>
        <position position="1"/>
    </location>
</feature>
<reference evidence="1" key="1">
    <citation type="journal article" date="2014" name="Front. Microbiol.">
        <title>High frequency of phylogenetically diverse reductive dehalogenase-homologous genes in deep subseafloor sedimentary metagenomes.</title>
        <authorList>
            <person name="Kawai M."/>
            <person name="Futagami T."/>
            <person name="Toyoda A."/>
            <person name="Takaki Y."/>
            <person name="Nishi S."/>
            <person name="Hori S."/>
            <person name="Arai W."/>
            <person name="Tsubouchi T."/>
            <person name="Morono Y."/>
            <person name="Uchiyama I."/>
            <person name="Ito T."/>
            <person name="Fujiyama A."/>
            <person name="Inagaki F."/>
            <person name="Takami H."/>
        </authorList>
    </citation>
    <scope>NUCLEOTIDE SEQUENCE</scope>
    <source>
        <strain evidence="1">Expedition CK06-06</strain>
    </source>
</reference>
<protein>
    <submittedName>
        <fullName evidence="1">Uncharacterized protein</fullName>
    </submittedName>
</protein>
<organism evidence="1">
    <name type="scientific">marine sediment metagenome</name>
    <dbReference type="NCBI Taxonomy" id="412755"/>
    <lineage>
        <taxon>unclassified sequences</taxon>
        <taxon>metagenomes</taxon>
        <taxon>ecological metagenomes</taxon>
    </lineage>
</organism>